<dbReference type="AlphaFoldDB" id="A0A6I6SPC0"/>
<dbReference type="RefSeq" id="WP_159550218.1">
    <property type="nucleotide sequence ID" value="NZ_CP035042.1"/>
</dbReference>
<dbReference type="Proteomes" id="UP000464013">
    <property type="component" value="Chromosome"/>
</dbReference>
<dbReference type="EMBL" id="CP035042">
    <property type="protein sequence ID" value="QHC49245.1"/>
    <property type="molecule type" value="Genomic_DNA"/>
</dbReference>
<evidence type="ECO:0000313" key="2">
    <source>
        <dbReference type="Proteomes" id="UP000464013"/>
    </source>
</evidence>
<dbReference type="KEGG" id="htx:EKK97_05920"/>
<keyword evidence="2" id="KW-1185">Reference proteome</keyword>
<proteinExistence type="predicted"/>
<organism evidence="1 2">
    <name type="scientific">Billgrantia tianxiuensis</name>
    <dbReference type="NCBI Taxonomy" id="2497861"/>
    <lineage>
        <taxon>Bacteria</taxon>
        <taxon>Pseudomonadati</taxon>
        <taxon>Pseudomonadota</taxon>
        <taxon>Gammaproteobacteria</taxon>
        <taxon>Oceanospirillales</taxon>
        <taxon>Halomonadaceae</taxon>
        <taxon>Billgrantia</taxon>
    </lineage>
</organism>
<dbReference type="Gene3D" id="2.40.128.110">
    <property type="entry name" value="Lipid/polyisoprenoid-binding, YceI-like"/>
    <property type="match status" value="1"/>
</dbReference>
<gene>
    <name evidence="1" type="ORF">EKK97_05920</name>
</gene>
<sequence>MKRLFSSFSLMALGASALLFTLPLAAWELDPERSRVSATVMQIGPDGPIPRQHEVRRLSGSADNSGTLELPLRLNQSDVVDRLGPLPPWLAGITERPMATLTTRFPPERLDQLAVGDSLVETLTMKVQSGSAMREESLPVRFTKTGRDQVQVTNAERVALDGQALMANPTLRSVLLLLGYEQIGDEVPVSLDAMLVKTRDS</sequence>
<evidence type="ECO:0000313" key="1">
    <source>
        <dbReference type="EMBL" id="QHC49245.1"/>
    </source>
</evidence>
<evidence type="ECO:0008006" key="3">
    <source>
        <dbReference type="Google" id="ProtNLM"/>
    </source>
</evidence>
<dbReference type="OrthoDB" id="6181957at2"/>
<protein>
    <recommendedName>
        <fullName evidence="3">Lipid/polyisoprenoid-binding YceI-like domain-containing protein</fullName>
    </recommendedName>
</protein>
<dbReference type="InterPro" id="IPR036761">
    <property type="entry name" value="TTHA0802/YceI-like_sf"/>
</dbReference>
<name>A0A6I6SPC0_9GAMM</name>
<reference evidence="1 2" key="1">
    <citation type="submission" date="2019-01" db="EMBL/GenBank/DDBJ databases">
        <title>Complete genome of a denitifying bacterium Halomons sp. BC-M4-5.</title>
        <authorList>
            <person name="Wang L."/>
            <person name="Shao Z."/>
        </authorList>
    </citation>
    <scope>NUCLEOTIDE SEQUENCE [LARGE SCALE GENOMIC DNA]</scope>
    <source>
        <strain evidence="1 2">BC-M4-5</strain>
    </source>
</reference>
<accession>A0A6I6SPC0</accession>